<proteinExistence type="predicted"/>
<name>L8JEI5_9GAMM</name>
<protein>
    <submittedName>
        <fullName evidence="1">Uncharacterized protein</fullName>
    </submittedName>
</protein>
<gene>
    <name evidence="1" type="ORF">C942_02760</name>
</gene>
<dbReference type="AlphaFoldDB" id="L8JEI5"/>
<accession>L8JEI5</accession>
<evidence type="ECO:0000313" key="1">
    <source>
        <dbReference type="EMBL" id="ELR67251.1"/>
    </source>
</evidence>
<comment type="caution">
    <text evidence="1">The sequence shown here is derived from an EMBL/GenBank/DDBJ whole genome shotgun (WGS) entry which is preliminary data.</text>
</comment>
<dbReference type="Proteomes" id="UP000011134">
    <property type="component" value="Unassembled WGS sequence"/>
</dbReference>
<dbReference type="OrthoDB" id="9050632at2"/>
<organism evidence="1 2">
    <name type="scientific">Photobacterium marinum</name>
    <dbReference type="NCBI Taxonomy" id="1056511"/>
    <lineage>
        <taxon>Bacteria</taxon>
        <taxon>Pseudomonadati</taxon>
        <taxon>Pseudomonadota</taxon>
        <taxon>Gammaproteobacteria</taxon>
        <taxon>Vibrionales</taxon>
        <taxon>Vibrionaceae</taxon>
        <taxon>Photobacterium</taxon>
    </lineage>
</organism>
<evidence type="ECO:0000313" key="2">
    <source>
        <dbReference type="Proteomes" id="UP000011134"/>
    </source>
</evidence>
<dbReference type="RefSeq" id="WP_007462716.1">
    <property type="nucleotide sequence ID" value="NZ_AMZO01000003.1"/>
</dbReference>
<keyword evidence="2" id="KW-1185">Reference proteome</keyword>
<sequence length="408" mass="44609">MNAHDIKTGIVGAYKEVKRDAKDLFFGNTRHNAFGIQDSLLLEARESTLYVLANTNIERSLTFDTGLMGNYLGSTTPLEDLKSGCTWVLDKTIGPSITQSAAGQKIAGAVSFVGESISAVMAKIKALVASFFQSAIQKMKKHYECFKAAEYLTEAGTWLASEFADNLTNLIPGLSYAQNAADLYEGVKTAVLKSKDFVSQMYKGIGVELLNGHPSIISKALARHSLTGAAGGIAKAGVASAKIGIESAANVAAGVGTLVSVITGLIQRILTFIDKVVQSYQLNKILEDARNKYTWSKMGMSLNLTTNEHKRFCEWFQGAVITTPIVAALVMGSGYVSHPYYFLKLIDSKDMVLTQKKFNKGVHYIQELQKQSGSYIREYSDAYDITFTNRDGVLESQFKSLREGTRKY</sequence>
<dbReference type="PATRIC" id="fig|1056511.3.peg.822"/>
<reference evidence="1 2" key="1">
    <citation type="submission" date="2012-12" db="EMBL/GenBank/DDBJ databases">
        <title>Genome Assembly of Photobacterium sp. AK15.</title>
        <authorList>
            <person name="Khatri I."/>
            <person name="Vaidya B."/>
            <person name="Srinivas T.N.R."/>
            <person name="Subramanian S."/>
            <person name="Pinnaka A."/>
        </authorList>
    </citation>
    <scope>NUCLEOTIDE SEQUENCE [LARGE SCALE GENOMIC DNA]</scope>
    <source>
        <strain evidence="1 2">AK15</strain>
    </source>
</reference>
<dbReference type="EMBL" id="AMZO01000003">
    <property type="protein sequence ID" value="ELR67251.1"/>
    <property type="molecule type" value="Genomic_DNA"/>
</dbReference>